<evidence type="ECO:0000313" key="3">
    <source>
        <dbReference type="EMBL" id="CAB0016457.1"/>
    </source>
</evidence>
<name>A0A6H5HKA5_9HEMI</name>
<accession>A0A6H5HKA5</accession>
<feature type="region of interest" description="Disordered" evidence="1">
    <location>
        <begin position="21"/>
        <end position="54"/>
    </location>
</feature>
<dbReference type="EMBL" id="CADCXU010030354">
    <property type="protein sequence ID" value="CAB0016455.1"/>
    <property type="molecule type" value="Genomic_DNA"/>
</dbReference>
<dbReference type="EMBL" id="CADCXU010030355">
    <property type="protein sequence ID" value="CAB0016457.1"/>
    <property type="molecule type" value="Genomic_DNA"/>
</dbReference>
<evidence type="ECO:0000256" key="1">
    <source>
        <dbReference type="SAM" id="MobiDB-lite"/>
    </source>
</evidence>
<dbReference type="AlphaFoldDB" id="A0A6H5HKA5"/>
<gene>
    <name evidence="2" type="ORF">NTEN_LOCUS20630</name>
    <name evidence="3" type="ORF">NTEN_LOCUS20632</name>
</gene>
<evidence type="ECO:0000313" key="2">
    <source>
        <dbReference type="EMBL" id="CAB0016455.1"/>
    </source>
</evidence>
<sequence length="140" mass="14639">MFPVRIPGALPGSLSGAAQRQAAAAAAAGESRATTPDGGGGDVSGASSQPAGASGYVAAKRGAANRASKAKVKLQVKPFTKQSLNTRESRSAQIVKDYGFQPKRKLSVEDGSVLPCKYEPFPSHLYGKPLEEIDNFIYEE</sequence>
<proteinExistence type="predicted"/>
<feature type="compositionally biased region" description="Low complexity" evidence="1">
    <location>
        <begin position="44"/>
        <end position="54"/>
    </location>
</feature>
<evidence type="ECO:0000313" key="4">
    <source>
        <dbReference type="Proteomes" id="UP000479000"/>
    </source>
</evidence>
<feature type="non-terminal residue" evidence="3">
    <location>
        <position position="140"/>
    </location>
</feature>
<keyword evidence="4" id="KW-1185">Reference proteome</keyword>
<reference evidence="3 4" key="1">
    <citation type="submission" date="2020-02" db="EMBL/GenBank/DDBJ databases">
        <authorList>
            <person name="Ferguson B K."/>
        </authorList>
    </citation>
    <scope>NUCLEOTIDE SEQUENCE [LARGE SCALE GENOMIC DNA]</scope>
</reference>
<organism evidence="3 4">
    <name type="scientific">Nesidiocoris tenuis</name>
    <dbReference type="NCBI Taxonomy" id="355587"/>
    <lineage>
        <taxon>Eukaryota</taxon>
        <taxon>Metazoa</taxon>
        <taxon>Ecdysozoa</taxon>
        <taxon>Arthropoda</taxon>
        <taxon>Hexapoda</taxon>
        <taxon>Insecta</taxon>
        <taxon>Pterygota</taxon>
        <taxon>Neoptera</taxon>
        <taxon>Paraneoptera</taxon>
        <taxon>Hemiptera</taxon>
        <taxon>Heteroptera</taxon>
        <taxon>Panheteroptera</taxon>
        <taxon>Cimicomorpha</taxon>
        <taxon>Miridae</taxon>
        <taxon>Dicyphina</taxon>
        <taxon>Nesidiocoris</taxon>
    </lineage>
</organism>
<protein>
    <submittedName>
        <fullName evidence="3">Uncharacterized protein</fullName>
    </submittedName>
</protein>
<dbReference type="OrthoDB" id="6627159at2759"/>
<feature type="compositionally biased region" description="Low complexity" evidence="1">
    <location>
        <begin position="21"/>
        <end position="33"/>
    </location>
</feature>
<dbReference type="Proteomes" id="UP000479000">
    <property type="component" value="Unassembled WGS sequence"/>
</dbReference>